<dbReference type="GO" id="GO:0016627">
    <property type="term" value="F:oxidoreductase activity, acting on the CH-CH group of donors"/>
    <property type="evidence" value="ECO:0007669"/>
    <property type="project" value="TreeGrafter"/>
</dbReference>
<dbReference type="Pfam" id="PF01243">
    <property type="entry name" value="PNPOx_N"/>
    <property type="match status" value="1"/>
</dbReference>
<dbReference type="EMBL" id="CP116942">
    <property type="protein sequence ID" value="WCO68446.1"/>
    <property type="molecule type" value="Genomic_DNA"/>
</dbReference>
<evidence type="ECO:0000256" key="1">
    <source>
        <dbReference type="ARBA" id="ARBA00023002"/>
    </source>
</evidence>
<dbReference type="PANTHER" id="PTHR35176:SF6">
    <property type="entry name" value="HEME OXYGENASE HI_0854-RELATED"/>
    <property type="match status" value="1"/>
</dbReference>
<sequence length="144" mass="15519">MGELSMATDEREAFLADVHVGVLSVERADGPPLTVPVWYRYTPGGVVEVNTEAESLKGRLVRAAGRASLCAQREEMPYAYVSVDGPVAVVPATDEGRLSMAVRYLGEEMGQAYVDNAPAADEVVLRLTPERWFSVDYAGLDLGG</sequence>
<dbReference type="KEGG" id="ima:PO878_06860"/>
<dbReference type="InterPro" id="IPR019920">
    <property type="entry name" value="F420-binding_dom_put"/>
</dbReference>
<dbReference type="PANTHER" id="PTHR35176">
    <property type="entry name" value="HEME OXYGENASE HI_0854-RELATED"/>
    <property type="match status" value="1"/>
</dbReference>
<name>A0AAE9Y9S9_9ACTN</name>
<dbReference type="InterPro" id="IPR052019">
    <property type="entry name" value="F420H2_bilvrd_red/Heme_oxyg"/>
</dbReference>
<keyword evidence="4" id="KW-1185">Reference proteome</keyword>
<organism evidence="3 4">
    <name type="scientific">Iamia majanohamensis</name>
    <dbReference type="NCBI Taxonomy" id="467976"/>
    <lineage>
        <taxon>Bacteria</taxon>
        <taxon>Bacillati</taxon>
        <taxon>Actinomycetota</taxon>
        <taxon>Acidimicrobiia</taxon>
        <taxon>Acidimicrobiales</taxon>
        <taxon>Iamiaceae</taxon>
        <taxon>Iamia</taxon>
    </lineage>
</organism>
<evidence type="ECO:0000259" key="2">
    <source>
        <dbReference type="Pfam" id="PF01243"/>
    </source>
</evidence>
<dbReference type="GO" id="GO:0070967">
    <property type="term" value="F:coenzyme F420 binding"/>
    <property type="evidence" value="ECO:0007669"/>
    <property type="project" value="TreeGrafter"/>
</dbReference>
<evidence type="ECO:0000313" key="3">
    <source>
        <dbReference type="EMBL" id="WCO68446.1"/>
    </source>
</evidence>
<dbReference type="GO" id="GO:0005829">
    <property type="term" value="C:cytosol"/>
    <property type="evidence" value="ECO:0007669"/>
    <property type="project" value="TreeGrafter"/>
</dbReference>
<dbReference type="Gene3D" id="2.30.110.10">
    <property type="entry name" value="Electron Transport, Fmn-binding Protein, Chain A"/>
    <property type="match status" value="1"/>
</dbReference>
<keyword evidence="1" id="KW-0560">Oxidoreductase</keyword>
<evidence type="ECO:0000313" key="4">
    <source>
        <dbReference type="Proteomes" id="UP001216390"/>
    </source>
</evidence>
<dbReference type="AlphaFoldDB" id="A0AAE9Y9S9"/>
<reference evidence="3" key="1">
    <citation type="submission" date="2023-01" db="EMBL/GenBank/DDBJ databases">
        <title>The diversity of Class Acidimicrobiia in South China Sea sediment environments and the proposal of Iamia marina sp. nov., a novel species of the genus Iamia.</title>
        <authorList>
            <person name="He Y."/>
            <person name="Tian X."/>
        </authorList>
    </citation>
    <scope>NUCLEOTIDE SEQUENCE</scope>
    <source>
        <strain evidence="3">DSM 19957</strain>
    </source>
</reference>
<accession>A0AAE9Y9S9</accession>
<dbReference type="SUPFAM" id="SSF50475">
    <property type="entry name" value="FMN-binding split barrel"/>
    <property type="match status" value="1"/>
</dbReference>
<feature type="domain" description="Pyridoxamine 5'-phosphate oxidase N-terminal" evidence="2">
    <location>
        <begin position="8"/>
        <end position="135"/>
    </location>
</feature>
<dbReference type="Proteomes" id="UP001216390">
    <property type="component" value="Chromosome"/>
</dbReference>
<gene>
    <name evidence="3" type="ORF">PO878_06860</name>
</gene>
<dbReference type="InterPro" id="IPR011576">
    <property type="entry name" value="Pyridox_Oxase_N"/>
</dbReference>
<proteinExistence type="predicted"/>
<dbReference type="InterPro" id="IPR012349">
    <property type="entry name" value="Split_barrel_FMN-bd"/>
</dbReference>
<dbReference type="RefSeq" id="WP_272737963.1">
    <property type="nucleotide sequence ID" value="NZ_CP116942.1"/>
</dbReference>
<dbReference type="NCBIfam" id="TIGR03618">
    <property type="entry name" value="Rv1155_F420"/>
    <property type="match status" value="1"/>
</dbReference>
<protein>
    <submittedName>
        <fullName evidence="3">TIGR03618 family F420-dependent PPOX class oxidoreductase</fullName>
    </submittedName>
</protein>